<evidence type="ECO:0000256" key="2">
    <source>
        <dbReference type="ARBA" id="ARBA00022516"/>
    </source>
</evidence>
<keyword evidence="7" id="KW-0443">Lipid metabolism</keyword>
<name>A0A7V3RIL1_UNCW3</name>
<feature type="binding site" evidence="10">
    <location>
        <position position="179"/>
    </location>
    <ligand>
        <name>glycerol</name>
        <dbReference type="ChEBI" id="CHEBI:17754"/>
    </ligand>
</feature>
<keyword evidence="3 10" id="KW-0479">Metal-binding</keyword>
<sequence>MNNRKSKTERNQQINLPNFFELGKNILDIYKILIQKKIFCKKILILGDDKTFRIGGNRITKILQQNGINVIKEVIRKSDENTVRKIVKIIQIKKPDVLIGFGGGKTLDVAKLAAGMNDIKFISIPTILSNDGIASPVAVITDKNGIPISHITKPPYGIIVDYNVIKRAPIRHLRAGVGDLISNLSAVFDCRLAIKKGRENIQPELLKLAEAGPKNLLRLRTRNVKSEKFLKCLCDGLIKSGLAMCLAGSSRPASGGEHKISHSLDYLFPLRNALHGEQVGIATILTMALQKNPYLNAVKRFYKEIKFPFKLSCLNINDDKFIEAVKFAKNIRPWRYTILEEKEFDENKLRNLIKKFYKEDDKK</sequence>
<proteinExistence type="predicted"/>
<keyword evidence="1" id="KW-0963">Cytoplasm</keyword>
<keyword evidence="6 12" id="KW-0520">NAD</keyword>
<dbReference type="AlphaFoldDB" id="A0A7V3RIL1"/>
<feature type="binding site" evidence="10">
    <location>
        <position position="258"/>
    </location>
    <ligand>
        <name>glycerol</name>
        <dbReference type="ChEBI" id="CHEBI:17754"/>
    </ligand>
</feature>
<dbReference type="InterPro" id="IPR032837">
    <property type="entry name" value="G1PDH"/>
</dbReference>
<evidence type="ECO:0000256" key="7">
    <source>
        <dbReference type="ARBA" id="ARBA00023098"/>
    </source>
</evidence>
<feature type="binding site" evidence="12">
    <location>
        <begin position="104"/>
        <end position="108"/>
    </location>
    <ligand>
        <name>NAD(+)</name>
        <dbReference type="ChEBI" id="CHEBI:57540"/>
    </ligand>
</feature>
<dbReference type="SUPFAM" id="SSF56796">
    <property type="entry name" value="Dehydroquinate synthase-like"/>
    <property type="match status" value="1"/>
</dbReference>
<gene>
    <name evidence="13" type="ORF">ENX68_06985</name>
</gene>
<feature type="binding site" evidence="12">
    <location>
        <begin position="126"/>
        <end position="129"/>
    </location>
    <ligand>
        <name>NAD(+)</name>
        <dbReference type="ChEBI" id="CHEBI:57540"/>
    </ligand>
</feature>
<evidence type="ECO:0000256" key="11">
    <source>
        <dbReference type="PIRSR" id="PIRSR000112-2"/>
    </source>
</evidence>
<feature type="binding site" evidence="11">
    <location>
        <position position="131"/>
    </location>
    <ligand>
        <name>glycerol</name>
        <dbReference type="ChEBI" id="CHEBI:17754"/>
    </ligand>
</feature>
<comment type="caution">
    <text evidence="13">The sequence shown here is derived from an EMBL/GenBank/DDBJ whole genome shotgun (WGS) entry which is preliminary data.</text>
</comment>
<organism evidence="13">
    <name type="scientific">candidate division WOR-3 bacterium</name>
    <dbReference type="NCBI Taxonomy" id="2052148"/>
    <lineage>
        <taxon>Bacteria</taxon>
        <taxon>Bacteria division WOR-3</taxon>
    </lineage>
</organism>
<reference evidence="13" key="1">
    <citation type="journal article" date="2020" name="mSystems">
        <title>Genome- and Community-Level Interaction Insights into Carbon Utilization and Element Cycling Functions of Hydrothermarchaeota in Hydrothermal Sediment.</title>
        <authorList>
            <person name="Zhou Z."/>
            <person name="Liu Y."/>
            <person name="Xu W."/>
            <person name="Pan J."/>
            <person name="Luo Z.H."/>
            <person name="Li M."/>
        </authorList>
    </citation>
    <scope>NUCLEOTIDE SEQUENCE [LARGE SCALE GENOMIC DNA]</scope>
    <source>
        <strain evidence="13">SpSt-961</strain>
    </source>
</reference>
<evidence type="ECO:0000256" key="12">
    <source>
        <dbReference type="PIRSR" id="PIRSR000112-3"/>
    </source>
</evidence>
<dbReference type="PANTHER" id="PTHR43616:SF5">
    <property type="entry name" value="GLYCEROL DEHYDROGENASE 1"/>
    <property type="match status" value="1"/>
</dbReference>
<evidence type="ECO:0000256" key="6">
    <source>
        <dbReference type="ARBA" id="ARBA00023027"/>
    </source>
</evidence>
<dbReference type="Gene3D" id="3.40.50.1970">
    <property type="match status" value="1"/>
</dbReference>
<dbReference type="Gene3D" id="1.20.1090.10">
    <property type="entry name" value="Dehydroquinate synthase-like - alpha domain"/>
    <property type="match status" value="1"/>
</dbReference>
<dbReference type="Pfam" id="PF13685">
    <property type="entry name" value="Fe-ADH_2"/>
    <property type="match status" value="1"/>
</dbReference>
<dbReference type="EMBL" id="DTOZ01000172">
    <property type="protein sequence ID" value="HGE78721.1"/>
    <property type="molecule type" value="Genomic_DNA"/>
</dbReference>
<evidence type="ECO:0000256" key="8">
    <source>
        <dbReference type="ARBA" id="ARBA00023209"/>
    </source>
</evidence>
<evidence type="ECO:0000256" key="3">
    <source>
        <dbReference type="ARBA" id="ARBA00022723"/>
    </source>
</evidence>
<evidence type="ECO:0000313" key="13">
    <source>
        <dbReference type="EMBL" id="HGE78721.1"/>
    </source>
</evidence>
<dbReference type="PIRSF" id="PIRSF000112">
    <property type="entry name" value="Glycerol_dehydrogenase"/>
    <property type="match status" value="1"/>
</dbReference>
<dbReference type="PANTHER" id="PTHR43616">
    <property type="entry name" value="GLYCEROL DEHYDROGENASE"/>
    <property type="match status" value="1"/>
</dbReference>
<evidence type="ECO:0000256" key="10">
    <source>
        <dbReference type="PIRSR" id="PIRSR000112-1"/>
    </source>
</evidence>
<keyword evidence="4" id="KW-0521">NADP</keyword>
<dbReference type="GO" id="GO:0008654">
    <property type="term" value="P:phospholipid biosynthetic process"/>
    <property type="evidence" value="ECO:0007669"/>
    <property type="project" value="UniProtKB-KW"/>
</dbReference>
<keyword evidence="8" id="KW-0594">Phospholipid biosynthesis</keyword>
<dbReference type="GO" id="GO:0016614">
    <property type="term" value="F:oxidoreductase activity, acting on CH-OH group of donors"/>
    <property type="evidence" value="ECO:0007669"/>
    <property type="project" value="InterPro"/>
</dbReference>
<keyword evidence="5" id="KW-0560">Oxidoreductase</keyword>
<comment type="cofactor">
    <cofactor evidence="10">
        <name>Zn(2+)</name>
        <dbReference type="ChEBI" id="CHEBI:29105"/>
    </cofactor>
    <text evidence="10">Binds 1 zinc ion per subunit.</text>
</comment>
<protein>
    <submittedName>
        <fullName evidence="13">Iron-containing alcohol dehydrogenase</fullName>
    </submittedName>
</protein>
<dbReference type="GO" id="GO:0046872">
    <property type="term" value="F:metal ion binding"/>
    <property type="evidence" value="ECO:0007669"/>
    <property type="project" value="UniProtKB-KW"/>
</dbReference>
<evidence type="ECO:0000256" key="1">
    <source>
        <dbReference type="ARBA" id="ARBA00022490"/>
    </source>
</evidence>
<evidence type="ECO:0000256" key="5">
    <source>
        <dbReference type="ARBA" id="ARBA00023002"/>
    </source>
</evidence>
<feature type="binding site" evidence="10">
    <location>
        <position position="275"/>
    </location>
    <ligand>
        <name>glycerol</name>
        <dbReference type="ChEBI" id="CHEBI:17754"/>
    </ligand>
</feature>
<dbReference type="InterPro" id="IPR016205">
    <property type="entry name" value="Glycerol_DH"/>
</dbReference>
<feature type="binding site" evidence="12">
    <location>
        <position position="135"/>
    </location>
    <ligand>
        <name>NAD(+)</name>
        <dbReference type="ChEBI" id="CHEBI:57540"/>
    </ligand>
</feature>
<keyword evidence="2" id="KW-0444">Lipid biosynthesis</keyword>
<accession>A0A7V3RIL1</accession>
<evidence type="ECO:0000256" key="4">
    <source>
        <dbReference type="ARBA" id="ARBA00022857"/>
    </source>
</evidence>
<keyword evidence="10" id="KW-0862">Zinc</keyword>
<keyword evidence="9" id="KW-1208">Phospholipid metabolism</keyword>
<evidence type="ECO:0000256" key="9">
    <source>
        <dbReference type="ARBA" id="ARBA00023264"/>
    </source>
</evidence>